<dbReference type="PANTHER" id="PTHR33972">
    <property type="entry name" value="EXPRESSED PROTEIN"/>
    <property type="match status" value="1"/>
</dbReference>
<dbReference type="PANTHER" id="PTHR33972:SF2">
    <property type="entry name" value="OS04G0606700 PROTEIN"/>
    <property type="match status" value="1"/>
</dbReference>
<comment type="caution">
    <text evidence="2">The sequence shown here is derived from an EMBL/GenBank/DDBJ whole genome shotgun (WGS) entry which is preliminary data.</text>
</comment>
<proteinExistence type="predicted"/>
<dbReference type="EMBL" id="QEFC01000646">
    <property type="protein sequence ID" value="KAE9462908.1"/>
    <property type="molecule type" value="Genomic_DNA"/>
</dbReference>
<accession>A0A6A4M8R1</accession>
<keyword evidence="3" id="KW-1185">Reference proteome</keyword>
<dbReference type="OrthoDB" id="1095098at2759"/>
<feature type="compositionally biased region" description="Polar residues" evidence="1">
    <location>
        <begin position="37"/>
        <end position="49"/>
    </location>
</feature>
<name>A0A6A4M8R1_9ERIC</name>
<sequence length="221" mass="24560">MARVLSQTLTRLYSTSPKFPNPTTLSYNPPSPLSPRILTQRNRSNQSGKAQLLEVDLDSSSSSSSDAASAGGEVEVMGVRRLEDVIHGIIVRRSAPDWLPFVPGSSYWVPPRRRSPGIVEFVGKLTNPLSDEENMSFATERGWPSTAYFIDGAAAHPVPLELQMKVEVKVEDNTDNESQSEDAEGWSPLYISETAETKKLEVKMGQKKAEQAFKCLYRNLW</sequence>
<reference evidence="2 3" key="1">
    <citation type="journal article" date="2019" name="Genome Biol. Evol.">
        <title>The Rhododendron genome and chromosomal organization provide insight into shared whole-genome duplications across the heath family (Ericaceae).</title>
        <authorList>
            <person name="Soza V.L."/>
            <person name="Lindsley D."/>
            <person name="Waalkes A."/>
            <person name="Ramage E."/>
            <person name="Patwardhan R.P."/>
            <person name="Burton J.N."/>
            <person name="Adey A."/>
            <person name="Kumar A."/>
            <person name="Qiu R."/>
            <person name="Shendure J."/>
            <person name="Hall B."/>
        </authorList>
    </citation>
    <scope>NUCLEOTIDE SEQUENCE [LARGE SCALE GENOMIC DNA]</scope>
    <source>
        <strain evidence="2">RSF 1966-606</strain>
    </source>
</reference>
<feature type="region of interest" description="Disordered" evidence="1">
    <location>
        <begin position="13"/>
        <end position="50"/>
    </location>
</feature>
<evidence type="ECO:0000256" key="1">
    <source>
        <dbReference type="SAM" id="MobiDB-lite"/>
    </source>
</evidence>
<feature type="non-terminal residue" evidence="2">
    <location>
        <position position="1"/>
    </location>
</feature>
<feature type="compositionally biased region" description="Polar residues" evidence="1">
    <location>
        <begin position="13"/>
        <end position="28"/>
    </location>
</feature>
<dbReference type="AlphaFoldDB" id="A0A6A4M8R1"/>
<organism evidence="2 3">
    <name type="scientific">Rhododendron williamsianum</name>
    <dbReference type="NCBI Taxonomy" id="262921"/>
    <lineage>
        <taxon>Eukaryota</taxon>
        <taxon>Viridiplantae</taxon>
        <taxon>Streptophyta</taxon>
        <taxon>Embryophyta</taxon>
        <taxon>Tracheophyta</taxon>
        <taxon>Spermatophyta</taxon>
        <taxon>Magnoliopsida</taxon>
        <taxon>eudicotyledons</taxon>
        <taxon>Gunneridae</taxon>
        <taxon>Pentapetalae</taxon>
        <taxon>asterids</taxon>
        <taxon>Ericales</taxon>
        <taxon>Ericaceae</taxon>
        <taxon>Ericoideae</taxon>
        <taxon>Rhodoreae</taxon>
        <taxon>Rhododendron</taxon>
    </lineage>
</organism>
<dbReference type="Proteomes" id="UP000428333">
    <property type="component" value="Linkage Group LG03"/>
</dbReference>
<protein>
    <submittedName>
        <fullName evidence="2">Uncharacterized protein</fullName>
    </submittedName>
</protein>
<gene>
    <name evidence="2" type="ORF">C3L33_05169</name>
</gene>
<evidence type="ECO:0000313" key="2">
    <source>
        <dbReference type="EMBL" id="KAE9462908.1"/>
    </source>
</evidence>
<evidence type="ECO:0000313" key="3">
    <source>
        <dbReference type="Proteomes" id="UP000428333"/>
    </source>
</evidence>